<proteinExistence type="predicted"/>
<dbReference type="AlphaFoldDB" id="A0AAV5FWY1"/>
<sequence>MAIPDPATGVAGSSLTPPVAQEEALGTPQVTLPAADVAVSQLTPSAALDSDPTLPPHEEASEAVTPIPMRIEPTSALQASTASTQVVPASPVAIAREEFINKLMRHTSRLLLLLTISKRRKQSMPQVSTLHRSRRLAGAGVEFQMGEMSARSKKRAMRTLGIIGENGGIDQQSQDEYSELFSQPLTASHIEALAALFGCTIPDDLAYESDSAAVIGT</sequence>
<evidence type="ECO:0000256" key="1">
    <source>
        <dbReference type="SAM" id="MobiDB-lite"/>
    </source>
</evidence>
<accession>A0AAV5FWY1</accession>
<evidence type="ECO:0000313" key="3">
    <source>
        <dbReference type="Proteomes" id="UP001054889"/>
    </source>
</evidence>
<name>A0AAV5FWY1_ELECO</name>
<feature type="region of interest" description="Disordered" evidence="1">
    <location>
        <begin position="46"/>
        <end position="67"/>
    </location>
</feature>
<evidence type="ECO:0000313" key="2">
    <source>
        <dbReference type="EMBL" id="GJN40149.1"/>
    </source>
</evidence>
<dbReference type="Proteomes" id="UP001054889">
    <property type="component" value="Unassembled WGS sequence"/>
</dbReference>
<organism evidence="2 3">
    <name type="scientific">Eleusine coracana subsp. coracana</name>
    <dbReference type="NCBI Taxonomy" id="191504"/>
    <lineage>
        <taxon>Eukaryota</taxon>
        <taxon>Viridiplantae</taxon>
        <taxon>Streptophyta</taxon>
        <taxon>Embryophyta</taxon>
        <taxon>Tracheophyta</taxon>
        <taxon>Spermatophyta</taxon>
        <taxon>Magnoliopsida</taxon>
        <taxon>Liliopsida</taxon>
        <taxon>Poales</taxon>
        <taxon>Poaceae</taxon>
        <taxon>PACMAD clade</taxon>
        <taxon>Chloridoideae</taxon>
        <taxon>Cynodonteae</taxon>
        <taxon>Eleusininae</taxon>
        <taxon>Eleusine</taxon>
    </lineage>
</organism>
<keyword evidence="3" id="KW-1185">Reference proteome</keyword>
<dbReference type="EMBL" id="BQKI01000104">
    <property type="protein sequence ID" value="GJN40149.1"/>
    <property type="molecule type" value="Genomic_DNA"/>
</dbReference>
<reference evidence="2" key="1">
    <citation type="journal article" date="2018" name="DNA Res.">
        <title>Multiple hybrid de novo genome assembly of finger millet, an orphan allotetraploid crop.</title>
        <authorList>
            <person name="Hatakeyama M."/>
            <person name="Aluri S."/>
            <person name="Balachadran M.T."/>
            <person name="Sivarajan S.R."/>
            <person name="Patrignani A."/>
            <person name="Gruter S."/>
            <person name="Poveda L."/>
            <person name="Shimizu-Inatsugi R."/>
            <person name="Baeten J."/>
            <person name="Francoijs K.J."/>
            <person name="Nataraja K.N."/>
            <person name="Reddy Y.A.N."/>
            <person name="Phadnis S."/>
            <person name="Ravikumar R.L."/>
            <person name="Schlapbach R."/>
            <person name="Sreeman S.M."/>
            <person name="Shimizu K.K."/>
        </authorList>
    </citation>
    <scope>NUCLEOTIDE SEQUENCE</scope>
</reference>
<feature type="region of interest" description="Disordered" evidence="1">
    <location>
        <begin position="1"/>
        <end position="32"/>
    </location>
</feature>
<reference evidence="2" key="2">
    <citation type="submission" date="2021-12" db="EMBL/GenBank/DDBJ databases">
        <title>Resequencing data analysis of finger millet.</title>
        <authorList>
            <person name="Hatakeyama M."/>
            <person name="Aluri S."/>
            <person name="Balachadran M.T."/>
            <person name="Sivarajan S.R."/>
            <person name="Poveda L."/>
            <person name="Shimizu-Inatsugi R."/>
            <person name="Schlapbach R."/>
            <person name="Sreeman S.M."/>
            <person name="Shimizu K.K."/>
        </authorList>
    </citation>
    <scope>NUCLEOTIDE SEQUENCE</scope>
</reference>
<protein>
    <submittedName>
        <fullName evidence="2">Uncharacterized protein</fullName>
    </submittedName>
</protein>
<gene>
    <name evidence="2" type="primary">gb29327</name>
    <name evidence="2" type="ORF">PR202_gb29327</name>
</gene>
<comment type="caution">
    <text evidence="2">The sequence shown here is derived from an EMBL/GenBank/DDBJ whole genome shotgun (WGS) entry which is preliminary data.</text>
</comment>